<feature type="transmembrane region" description="Helical" evidence="1">
    <location>
        <begin position="254"/>
        <end position="275"/>
    </location>
</feature>
<accession>A0A395VF61</accession>
<name>A0A395VF61_9FIRM</name>
<evidence type="ECO:0000313" key="3">
    <source>
        <dbReference type="EMBL" id="RGS42689.1"/>
    </source>
</evidence>
<proteinExistence type="predicted"/>
<feature type="transmembrane region" description="Helical" evidence="1">
    <location>
        <begin position="137"/>
        <end position="158"/>
    </location>
</feature>
<reference evidence="3 4" key="1">
    <citation type="submission" date="2018-08" db="EMBL/GenBank/DDBJ databases">
        <title>A genome reference for cultivated species of the human gut microbiota.</title>
        <authorList>
            <person name="Zou Y."/>
            <person name="Xue W."/>
            <person name="Luo G."/>
        </authorList>
    </citation>
    <scope>NUCLEOTIDE SEQUENCE [LARGE SCALE GENOMIC DNA]</scope>
    <source>
        <strain evidence="3 4">AF22-12AC</strain>
    </source>
</reference>
<feature type="transmembrane region" description="Helical" evidence="1">
    <location>
        <begin position="224"/>
        <end position="242"/>
    </location>
</feature>
<evidence type="ECO:0000259" key="2">
    <source>
        <dbReference type="Pfam" id="PF07670"/>
    </source>
</evidence>
<dbReference type="EMBL" id="QRVL01000001">
    <property type="protein sequence ID" value="RGS42689.1"/>
    <property type="molecule type" value="Genomic_DNA"/>
</dbReference>
<protein>
    <recommendedName>
        <fullName evidence="2">Nucleoside transporter/FeoB GTPase Gate domain-containing protein</fullName>
    </recommendedName>
</protein>
<keyword evidence="1" id="KW-1133">Transmembrane helix</keyword>
<organism evidence="3 4">
    <name type="scientific">Roseburia hominis</name>
    <dbReference type="NCBI Taxonomy" id="301301"/>
    <lineage>
        <taxon>Bacteria</taxon>
        <taxon>Bacillati</taxon>
        <taxon>Bacillota</taxon>
        <taxon>Clostridia</taxon>
        <taxon>Lachnospirales</taxon>
        <taxon>Lachnospiraceae</taxon>
        <taxon>Roseburia</taxon>
    </lineage>
</organism>
<evidence type="ECO:0000256" key="1">
    <source>
        <dbReference type="SAM" id="Phobius"/>
    </source>
</evidence>
<feature type="transmembrane region" description="Helical" evidence="1">
    <location>
        <begin position="111"/>
        <end position="131"/>
    </location>
</feature>
<sequence length="309" mass="33562">MIFLCLLLFIAYILTAPKDAVNAASVGLVLWYTRVLPTLLPFVILSNILMDSNYLQYLNKITAPLVSRLIPVSDNGAFVLLSGFLFGFPIGSKNCAALLASGKITRREADVLFIITNNISPVFVTSFILYTQLKLSHLSAVTLLILYFPALLLGSILLSTDARRTKGRTAFHAQKQPASGSQMNFKIIDTGIMDGFETLTRLGGYIMLFSMIASLLQKLPIPRILTLILTGMVEITNGIAMLPDSGLPKSTQYVLAVVYTAFGGLSGIAQTSSMIRDTPLSIKRYCIAKLVLAACCGLLACLVSQIFHL</sequence>
<gene>
    <name evidence="3" type="ORF">DWX93_02250</name>
</gene>
<dbReference type="Proteomes" id="UP000266172">
    <property type="component" value="Unassembled WGS sequence"/>
</dbReference>
<feature type="transmembrane region" description="Helical" evidence="1">
    <location>
        <begin position="77"/>
        <end position="99"/>
    </location>
</feature>
<keyword evidence="1" id="KW-0472">Membrane</keyword>
<comment type="caution">
    <text evidence="3">The sequence shown here is derived from an EMBL/GenBank/DDBJ whole genome shotgun (WGS) entry which is preliminary data.</text>
</comment>
<feature type="domain" description="Nucleoside transporter/FeoB GTPase Gate" evidence="2">
    <location>
        <begin position="34"/>
        <end position="130"/>
    </location>
</feature>
<dbReference type="InterPro" id="IPR011642">
    <property type="entry name" value="Gate_dom"/>
</dbReference>
<evidence type="ECO:0000313" key="4">
    <source>
        <dbReference type="Proteomes" id="UP000266172"/>
    </source>
</evidence>
<dbReference type="Pfam" id="PF07670">
    <property type="entry name" value="Gate"/>
    <property type="match status" value="1"/>
</dbReference>
<dbReference type="AlphaFoldDB" id="A0A395VF61"/>
<keyword evidence="1" id="KW-0812">Transmembrane</keyword>
<feature type="transmembrane region" description="Helical" evidence="1">
    <location>
        <begin position="287"/>
        <end position="307"/>
    </location>
</feature>